<dbReference type="EMBL" id="VIFK01000142">
    <property type="protein sequence ID" value="TQE98741.1"/>
    <property type="molecule type" value="Genomic_DNA"/>
</dbReference>
<dbReference type="InterPro" id="IPR014015">
    <property type="entry name" value="Helicase_SF3_DNA-vir"/>
</dbReference>
<dbReference type="Pfam" id="PF19263">
    <property type="entry name" value="DUF5906"/>
    <property type="match status" value="1"/>
</dbReference>
<dbReference type="PANTHER" id="PTHR35372">
    <property type="entry name" value="ATP BINDING PROTEIN-RELATED"/>
    <property type="match status" value="1"/>
</dbReference>
<dbReference type="SMART" id="SM00885">
    <property type="entry name" value="D5_N"/>
    <property type="match status" value="1"/>
</dbReference>
<gene>
    <name evidence="5" type="ORF">FKY71_12210</name>
</gene>
<dbReference type="Pfam" id="PF08707">
    <property type="entry name" value="PriCT_2"/>
    <property type="match status" value="1"/>
</dbReference>
<evidence type="ECO:0000259" key="4">
    <source>
        <dbReference type="PROSITE" id="PS51206"/>
    </source>
</evidence>
<evidence type="ECO:0000313" key="5">
    <source>
        <dbReference type="EMBL" id="TQE98741.1"/>
    </source>
</evidence>
<name>A0A540VPP7_9GAMM</name>
<dbReference type="Gene3D" id="3.40.50.300">
    <property type="entry name" value="P-loop containing nucleotide triphosphate hydrolases"/>
    <property type="match status" value="1"/>
</dbReference>
<dbReference type="GO" id="GO:0016817">
    <property type="term" value="F:hydrolase activity, acting on acid anhydrides"/>
    <property type="evidence" value="ECO:0007669"/>
    <property type="project" value="InterPro"/>
</dbReference>
<protein>
    <recommendedName>
        <fullName evidence="4">SF3 helicase domain-containing protein</fullName>
    </recommendedName>
</protein>
<dbReference type="SMART" id="SM00943">
    <property type="entry name" value="Prim-Pol"/>
    <property type="match status" value="1"/>
</dbReference>
<evidence type="ECO:0000256" key="1">
    <source>
        <dbReference type="ARBA" id="ARBA00022741"/>
    </source>
</evidence>
<dbReference type="SUPFAM" id="SSF56747">
    <property type="entry name" value="Prim-pol domain"/>
    <property type="match status" value="1"/>
</dbReference>
<comment type="caution">
    <text evidence="5">The sequence shown here is derived from an EMBL/GenBank/DDBJ whole genome shotgun (WGS) entry which is preliminary data.</text>
</comment>
<dbReference type="InterPro" id="IPR014818">
    <property type="entry name" value="Phage/plasmid_primase_P4_C"/>
</dbReference>
<dbReference type="InterPro" id="IPR045455">
    <property type="entry name" value="NrS-1_pol-like_helicase"/>
</dbReference>
<dbReference type="CDD" id="cd04859">
    <property type="entry name" value="Prim_Pol"/>
    <property type="match status" value="1"/>
</dbReference>
<dbReference type="InterPro" id="IPR051620">
    <property type="entry name" value="ORF904-like_C"/>
</dbReference>
<feature type="domain" description="SF3 helicase" evidence="4">
    <location>
        <begin position="521"/>
        <end position="675"/>
    </location>
</feature>
<evidence type="ECO:0000256" key="2">
    <source>
        <dbReference type="ARBA" id="ARBA00022801"/>
    </source>
</evidence>
<dbReference type="InterPro" id="IPR006500">
    <property type="entry name" value="Helicase_put_C_phage/plasmid"/>
</dbReference>
<dbReference type="InterPro" id="IPR027417">
    <property type="entry name" value="P-loop_NTPase"/>
</dbReference>
<dbReference type="NCBIfam" id="TIGR01613">
    <property type="entry name" value="primase_Cterm"/>
    <property type="match status" value="1"/>
</dbReference>
<dbReference type="SUPFAM" id="SSF52540">
    <property type="entry name" value="P-loop containing nucleoside triphosphate hydrolases"/>
    <property type="match status" value="1"/>
</dbReference>
<proteinExistence type="predicted"/>
<accession>A0A540VPP7</accession>
<dbReference type="InterPro" id="IPR015330">
    <property type="entry name" value="DNA_primase/pol_bifunc_N"/>
</dbReference>
<dbReference type="Pfam" id="PF09250">
    <property type="entry name" value="Prim-Pol"/>
    <property type="match status" value="1"/>
</dbReference>
<dbReference type="Pfam" id="PF08706">
    <property type="entry name" value="D5_N"/>
    <property type="match status" value="1"/>
</dbReference>
<dbReference type="InterPro" id="IPR014819">
    <property type="entry name" value="PriCT_2"/>
</dbReference>
<dbReference type="Proteomes" id="UP000315400">
    <property type="component" value="Unassembled WGS sequence"/>
</dbReference>
<dbReference type="PROSITE" id="PS51206">
    <property type="entry name" value="SF3_HELICASE_1"/>
    <property type="match status" value="1"/>
</dbReference>
<dbReference type="GO" id="GO:0004386">
    <property type="term" value="F:helicase activity"/>
    <property type="evidence" value="ECO:0007669"/>
    <property type="project" value="UniProtKB-KW"/>
</dbReference>
<dbReference type="GO" id="GO:0005524">
    <property type="term" value="F:ATP binding"/>
    <property type="evidence" value="ECO:0007669"/>
    <property type="project" value="UniProtKB-KW"/>
</dbReference>
<reference evidence="5 6" key="1">
    <citation type="submission" date="2019-06" db="EMBL/GenBank/DDBJ databases">
        <title>Metagenome assembled Genome of Spiribacter salinus SL48-SHIP from the microbial mat of Salt Lake 48 (Novosibirsk region, Russia).</title>
        <authorList>
            <person name="Shipova A."/>
            <person name="Rozanov A.S."/>
            <person name="Bryanskaya A.V."/>
            <person name="Peltek S.E."/>
        </authorList>
    </citation>
    <scope>NUCLEOTIDE SEQUENCE [LARGE SCALE GENOMIC DNA]</scope>
    <source>
        <strain evidence="5">SL48-SHIP-2</strain>
    </source>
</reference>
<keyword evidence="2" id="KW-0378">Hydrolase</keyword>
<evidence type="ECO:0000256" key="3">
    <source>
        <dbReference type="ARBA" id="ARBA00022840"/>
    </source>
</evidence>
<dbReference type="AlphaFoldDB" id="A0A540VPP7"/>
<dbReference type="PANTHER" id="PTHR35372:SF2">
    <property type="entry name" value="SF3 HELICASE DOMAIN-CONTAINING PROTEIN"/>
    <property type="match status" value="1"/>
</dbReference>
<sequence length="809" mass="88832">MAEPGASMIPDHMRAFAEAGIATFPLHPIMPDGSCGCGDPKCKNAGKHPRNTNWQHSPVPDDDALEVMQASGQLDSGYGVLLSGASLLVVDSDPRNGGAESLAKLTEEIPEVGGAGLVVETGRRDGGQHRYFKLPADTSLVQTLKDYPGLDFKSSGYVVGPGSLHEAGHHYRTLTGSPFDIEDAPSALLELLKRTTDTTGSNKQSDVDPAALAAVLDAIPNTNDTDYEIYIRVGMGIQNCGGTIDQWHAWAERSGKYDSRDVDKKWRSFGDRDIEVTFGTLCFYAKQAGADLSEIAKGYNPDGTPILTFDELIEAARALTPESDNIEEVVLSAAHLGPVQKRKLHMLIKDKTGIPLGILKEQERAGDQGQGAPDHLDIARQLIDEIGADNVLSTDAFVYAWQGTGVWEKQRDRAVKQWVQHFIGEGTKVDAVAKSNVDSIADLFRTEVFNPGQQFDIGPPECVNVLNGELTLINGQWILQPHCREHYRTTQLPVAYDPKAMAPQFVRFLHQIFKGDPDSDQKIQAVLEMVGYTLMAHCRHERFVILIGTGANGKSVLLYVLEHLCGSANVAGVQPSQFDNKFQRAHLHGKLANIVTELREGAVIDDDALKGITSGETTTVEHKHKDPFDMRPFSTCWFGTNHMPHTRDFSDALFRRALPIEFNQVFKPELGNCDDTLKERLVAEELPGILNLALEAYANAISNGFTLPDSCKQAREKWRLEADNVAQFVDECCHQIAGASETVADLYTAYKDWSDEVGIRNRLKRGNFTERLVRLGAERGRQGGTGKYTMQGVGLRPDRAIPHFGRAGL</sequence>
<organism evidence="5 6">
    <name type="scientific">Spiribacter salinus</name>
    <dbReference type="NCBI Taxonomy" id="1335746"/>
    <lineage>
        <taxon>Bacteria</taxon>
        <taxon>Pseudomonadati</taxon>
        <taxon>Pseudomonadota</taxon>
        <taxon>Gammaproteobacteria</taxon>
        <taxon>Chromatiales</taxon>
        <taxon>Ectothiorhodospiraceae</taxon>
        <taxon>Spiribacter</taxon>
    </lineage>
</organism>
<keyword evidence="3" id="KW-0067">ATP-binding</keyword>
<keyword evidence="1" id="KW-0547">Nucleotide-binding</keyword>
<evidence type="ECO:0000313" key="6">
    <source>
        <dbReference type="Proteomes" id="UP000315400"/>
    </source>
</evidence>